<dbReference type="Gene3D" id="2.60.120.560">
    <property type="entry name" value="Exo-inulinase, domain 1"/>
    <property type="match status" value="1"/>
</dbReference>
<dbReference type="PROSITE" id="PS51257">
    <property type="entry name" value="PROKAR_LIPOPROTEIN"/>
    <property type="match status" value="1"/>
</dbReference>
<evidence type="ECO:0000313" key="4">
    <source>
        <dbReference type="Proteomes" id="UP000238701"/>
    </source>
</evidence>
<dbReference type="Proteomes" id="UP000238701">
    <property type="component" value="Unassembled WGS sequence"/>
</dbReference>
<dbReference type="InterPro" id="IPR010496">
    <property type="entry name" value="AL/BT2_dom"/>
</dbReference>
<protein>
    <recommendedName>
        <fullName evidence="2">3-keto-alpha-glucoside-1,2-lyase/3-keto-2-hydroxy-glucal hydratase domain-containing protein</fullName>
    </recommendedName>
</protein>
<keyword evidence="1" id="KW-0732">Signal</keyword>
<feature type="domain" description="3-keto-alpha-glucoside-1,2-lyase/3-keto-2-hydroxy-glucal hydratase" evidence="2">
    <location>
        <begin position="151"/>
        <end position="320"/>
    </location>
</feature>
<reference evidence="4" key="1">
    <citation type="submission" date="2018-02" db="EMBL/GenBank/DDBJ databases">
        <authorList>
            <person name="Hausmann B."/>
        </authorList>
    </citation>
    <scope>NUCLEOTIDE SEQUENCE [LARGE SCALE GENOMIC DNA]</scope>
    <source>
        <strain evidence="4">Peat soil MAG SbA1</strain>
    </source>
</reference>
<dbReference type="AlphaFoldDB" id="A0A2U3KTB8"/>
<name>A0A2U3KTB8_9BACT</name>
<accession>A0A2U3KTB8</accession>
<dbReference type="Pfam" id="PF06439">
    <property type="entry name" value="3keto-disac_hyd"/>
    <property type="match status" value="1"/>
</dbReference>
<proteinExistence type="predicted"/>
<feature type="signal peptide" evidence="1">
    <location>
        <begin position="1"/>
        <end position="24"/>
    </location>
</feature>
<evidence type="ECO:0000313" key="3">
    <source>
        <dbReference type="EMBL" id="SPF42809.1"/>
    </source>
</evidence>
<organism evidence="3 4">
    <name type="scientific">Candidatus Sulfotelmatobacter kueseliae</name>
    <dbReference type="NCBI Taxonomy" id="2042962"/>
    <lineage>
        <taxon>Bacteria</taxon>
        <taxon>Pseudomonadati</taxon>
        <taxon>Acidobacteriota</taxon>
        <taxon>Terriglobia</taxon>
        <taxon>Terriglobales</taxon>
        <taxon>Candidatus Korobacteraceae</taxon>
        <taxon>Candidatus Sulfotelmatobacter</taxon>
    </lineage>
</organism>
<evidence type="ECO:0000256" key="1">
    <source>
        <dbReference type="SAM" id="SignalP"/>
    </source>
</evidence>
<gene>
    <name evidence="3" type="ORF">SBA1_470031</name>
</gene>
<feature type="chain" id="PRO_5015445323" description="3-keto-alpha-glucoside-1,2-lyase/3-keto-2-hydroxy-glucal hydratase domain-containing protein" evidence="1">
    <location>
        <begin position="25"/>
        <end position="325"/>
    </location>
</feature>
<sequence length="325" mass="35329">MFSIIVRKTALFVLTIATLLSACAVCQDNKLDASAVKPFLGPWDLTLKAPDREYPSWLELRLEENGKLTAQMVGRWGNARPLPKVELTEGRLTFVSPKEQEDSKSDMVFEGKLVGETLSGSVAAPDGTSWSWTGKRAPALIETKAPAWGKAIQLFNGKDLSGWTASDPAPTVAWKVENGTLVSPGHGPELISDAKFEDFKLHVEFNCAPGSNSGVYLRGRYELQIEDDPEPEGPTMRTGGIYGFLAPSPEQPRRPGVWQTYDITLVGRMVTVMQNGQTIIDKQEIPGITGGALDSHEALPGPIYLQGSEAGHVAFRNIVITPAKK</sequence>
<evidence type="ECO:0000259" key="2">
    <source>
        <dbReference type="Pfam" id="PF06439"/>
    </source>
</evidence>
<dbReference type="OrthoDB" id="128004at2"/>
<dbReference type="EMBL" id="OMOD01000141">
    <property type="protein sequence ID" value="SPF42809.1"/>
    <property type="molecule type" value="Genomic_DNA"/>
</dbReference>
<dbReference type="GO" id="GO:0016787">
    <property type="term" value="F:hydrolase activity"/>
    <property type="evidence" value="ECO:0007669"/>
    <property type="project" value="InterPro"/>
</dbReference>